<dbReference type="OrthoDB" id="5521380at2"/>
<feature type="domain" description="Winged helix DNA-binding" evidence="1">
    <location>
        <begin position="12"/>
        <end position="94"/>
    </location>
</feature>
<dbReference type="EMBL" id="QFYR01000001">
    <property type="protein sequence ID" value="RAK57897.1"/>
    <property type="molecule type" value="Genomic_DNA"/>
</dbReference>
<dbReference type="SUPFAM" id="SSF46785">
    <property type="entry name" value="Winged helix' DNA-binding domain"/>
    <property type="match status" value="1"/>
</dbReference>
<dbReference type="InterPro" id="IPR027395">
    <property type="entry name" value="WH_DNA-bd_dom"/>
</dbReference>
<name>A0A328ATG6_9CAUL</name>
<organism evidence="2 3">
    <name type="scientific">Phenylobacterium deserti</name>
    <dbReference type="NCBI Taxonomy" id="1914756"/>
    <lineage>
        <taxon>Bacteria</taxon>
        <taxon>Pseudomonadati</taxon>
        <taxon>Pseudomonadota</taxon>
        <taxon>Alphaproteobacteria</taxon>
        <taxon>Caulobacterales</taxon>
        <taxon>Caulobacteraceae</taxon>
        <taxon>Phenylobacterium</taxon>
    </lineage>
</organism>
<dbReference type="Gene3D" id="1.10.10.10">
    <property type="entry name" value="Winged helix-like DNA-binding domain superfamily/Winged helix DNA-binding domain"/>
    <property type="match status" value="1"/>
</dbReference>
<dbReference type="InterPro" id="IPR036390">
    <property type="entry name" value="WH_DNA-bd_sf"/>
</dbReference>
<dbReference type="InterPro" id="IPR036388">
    <property type="entry name" value="WH-like_DNA-bd_sf"/>
</dbReference>
<proteinExistence type="predicted"/>
<dbReference type="PANTHER" id="PTHR37318">
    <property type="entry name" value="BSL7504 PROTEIN"/>
    <property type="match status" value="1"/>
</dbReference>
<keyword evidence="3" id="KW-1185">Reference proteome</keyword>
<sequence>MYEPDDLIHQPLRLKIMAALYAERNADPLEFSKLKSLTQATDGNLGSHLTTLEKAGYVAVEKDFVGKRPRTRVAVTPAGRNAFRRHVDYLRSVVEGVDD</sequence>
<evidence type="ECO:0000259" key="1">
    <source>
        <dbReference type="Pfam" id="PF13601"/>
    </source>
</evidence>
<accession>A0A328ATG6</accession>
<protein>
    <submittedName>
        <fullName evidence="2">Transcriptional regulator</fullName>
    </submittedName>
</protein>
<reference evidence="3" key="1">
    <citation type="submission" date="2018-05" db="EMBL/GenBank/DDBJ databases">
        <authorList>
            <person name="Li X."/>
        </authorList>
    </citation>
    <scope>NUCLEOTIDE SEQUENCE [LARGE SCALE GENOMIC DNA]</scope>
    <source>
        <strain evidence="3">YIM 73061</strain>
    </source>
</reference>
<evidence type="ECO:0000313" key="3">
    <source>
        <dbReference type="Proteomes" id="UP000249725"/>
    </source>
</evidence>
<gene>
    <name evidence="2" type="ORF">DJ018_08310</name>
</gene>
<evidence type="ECO:0000313" key="2">
    <source>
        <dbReference type="EMBL" id="RAK57897.1"/>
    </source>
</evidence>
<dbReference type="RefSeq" id="WP_111514347.1">
    <property type="nucleotide sequence ID" value="NZ_QFYR01000001.1"/>
</dbReference>
<comment type="caution">
    <text evidence="2">The sequence shown here is derived from an EMBL/GenBank/DDBJ whole genome shotgun (WGS) entry which is preliminary data.</text>
</comment>
<dbReference type="AlphaFoldDB" id="A0A328ATG6"/>
<dbReference type="Pfam" id="PF13601">
    <property type="entry name" value="HTH_34"/>
    <property type="match status" value="1"/>
</dbReference>
<dbReference type="PANTHER" id="PTHR37318:SF1">
    <property type="entry name" value="BSL7504 PROTEIN"/>
    <property type="match status" value="1"/>
</dbReference>
<dbReference type="Proteomes" id="UP000249725">
    <property type="component" value="Unassembled WGS sequence"/>
</dbReference>